<proteinExistence type="predicted"/>
<dbReference type="Gene3D" id="2.10.90.10">
    <property type="entry name" value="Cystine-knot cytokines"/>
    <property type="match status" value="1"/>
</dbReference>
<dbReference type="STRING" id="45351.A7RWN4"/>
<reference evidence="4 5" key="1">
    <citation type="journal article" date="2007" name="Science">
        <title>Sea anemone genome reveals ancestral eumetazoan gene repertoire and genomic organization.</title>
        <authorList>
            <person name="Putnam N.H."/>
            <person name="Srivastava M."/>
            <person name="Hellsten U."/>
            <person name="Dirks B."/>
            <person name="Chapman J."/>
            <person name="Salamov A."/>
            <person name="Terry A."/>
            <person name="Shapiro H."/>
            <person name="Lindquist E."/>
            <person name="Kapitonov V.V."/>
            <person name="Jurka J."/>
            <person name="Genikhovich G."/>
            <person name="Grigoriev I.V."/>
            <person name="Lucas S.M."/>
            <person name="Steele R.E."/>
            <person name="Finnerty J.R."/>
            <person name="Technau U."/>
            <person name="Martindale M.Q."/>
            <person name="Rokhsar D.S."/>
        </authorList>
    </citation>
    <scope>NUCLEOTIDE SEQUENCE [LARGE SCALE GENOMIC DNA]</scope>
    <source>
        <strain evidence="5">CH2 X CH6</strain>
    </source>
</reference>
<organism evidence="4 5">
    <name type="scientific">Nematostella vectensis</name>
    <name type="common">Starlet sea anemone</name>
    <dbReference type="NCBI Taxonomy" id="45351"/>
    <lineage>
        <taxon>Eukaryota</taxon>
        <taxon>Metazoa</taxon>
        <taxon>Cnidaria</taxon>
        <taxon>Anthozoa</taxon>
        <taxon>Hexacorallia</taxon>
        <taxon>Actiniaria</taxon>
        <taxon>Edwardsiidae</taxon>
        <taxon>Nematostella</taxon>
    </lineage>
</organism>
<keyword evidence="1" id="KW-1015">Disulfide bond</keyword>
<gene>
    <name evidence="4" type="ORF">NEMVEDRAFT_v1g241202</name>
</gene>
<comment type="caution">
    <text evidence="2">Lacks conserved residue(s) required for the propagation of feature annotation.</text>
</comment>
<dbReference type="AlphaFoldDB" id="A7RWN4"/>
<dbReference type="PROSITE" id="PS01225">
    <property type="entry name" value="CTCK_2"/>
    <property type="match status" value="1"/>
</dbReference>
<accession>A7RWN4</accession>
<evidence type="ECO:0000313" key="5">
    <source>
        <dbReference type="Proteomes" id="UP000001593"/>
    </source>
</evidence>
<dbReference type="EMBL" id="DS469547">
    <property type="protein sequence ID" value="EDO44197.1"/>
    <property type="molecule type" value="Genomic_DNA"/>
</dbReference>
<dbReference type="PhylomeDB" id="A7RWN4"/>
<sequence>MSCEAVSNPCYPTNTTAQIKSNSIICPACPEGYARLNATSDVCCGECVPVIGPTTIPPKCERQEFGAKQIKIGACYSNQTYLHTGCGGYCDSSATATHGVSLTLDHKCTCCSAAKVTRFNVYMVCPDKSKNFETMFPVIDSCTCHSISCSKDITDNGLVEVSESSGEAVLKRRRRRR</sequence>
<dbReference type="OMA" id="PANDKEC"/>
<dbReference type="Proteomes" id="UP000001593">
    <property type="component" value="Unassembled WGS sequence"/>
</dbReference>
<dbReference type="InterPro" id="IPR029034">
    <property type="entry name" value="Cystine-knot_cytokine"/>
</dbReference>
<dbReference type="SMART" id="SM00041">
    <property type="entry name" value="CT"/>
    <property type="match status" value="1"/>
</dbReference>
<feature type="domain" description="CTCK" evidence="3">
    <location>
        <begin position="60"/>
        <end position="150"/>
    </location>
</feature>
<dbReference type="InParanoid" id="A7RWN4"/>
<keyword evidence="5" id="KW-1185">Reference proteome</keyword>
<evidence type="ECO:0000256" key="2">
    <source>
        <dbReference type="PROSITE-ProRule" id="PRU00039"/>
    </source>
</evidence>
<protein>
    <recommendedName>
        <fullName evidence="3">CTCK domain-containing protein</fullName>
    </recommendedName>
</protein>
<dbReference type="HOGENOM" id="CLU_1519649_0_0_1"/>
<evidence type="ECO:0000256" key="1">
    <source>
        <dbReference type="ARBA" id="ARBA00023157"/>
    </source>
</evidence>
<dbReference type="InterPro" id="IPR006207">
    <property type="entry name" value="Cys_knot_C"/>
</dbReference>
<name>A7RWN4_NEMVE</name>
<evidence type="ECO:0000259" key="3">
    <source>
        <dbReference type="PROSITE" id="PS01225"/>
    </source>
</evidence>
<evidence type="ECO:0000313" key="4">
    <source>
        <dbReference type="EMBL" id="EDO44197.1"/>
    </source>
</evidence>
<dbReference type="GO" id="GO:0005576">
    <property type="term" value="C:extracellular region"/>
    <property type="evidence" value="ECO:0007669"/>
    <property type="project" value="UniProtKB-SubCell"/>
</dbReference>